<keyword evidence="2" id="KW-0812">Transmembrane</keyword>
<proteinExistence type="predicted"/>
<dbReference type="Proteomes" id="UP001152747">
    <property type="component" value="Unassembled WGS sequence"/>
</dbReference>
<dbReference type="EMBL" id="CANHGI010000005">
    <property type="protein sequence ID" value="CAI5450788.1"/>
    <property type="molecule type" value="Genomic_DNA"/>
</dbReference>
<comment type="caution">
    <text evidence="5">The sequence shown here is derived from an EMBL/GenBank/DDBJ whole genome shotgun (WGS) entry which is preliminary data.</text>
</comment>
<feature type="transmembrane region" description="Helical" evidence="2">
    <location>
        <begin position="882"/>
        <end position="899"/>
    </location>
</feature>
<dbReference type="GO" id="GO:0016020">
    <property type="term" value="C:membrane"/>
    <property type="evidence" value="ECO:0007669"/>
    <property type="project" value="TreeGrafter"/>
</dbReference>
<dbReference type="InterPro" id="IPR002656">
    <property type="entry name" value="Acyl_transf_3_dom"/>
</dbReference>
<protein>
    <recommendedName>
        <fullName evidence="7">SGNH domain-containing protein</fullName>
    </recommendedName>
</protein>
<feature type="domain" description="Acyltransferase 3" evidence="3">
    <location>
        <begin position="516"/>
        <end position="864"/>
    </location>
</feature>
<feature type="transmembrane region" description="Helical" evidence="2">
    <location>
        <begin position="520"/>
        <end position="538"/>
    </location>
</feature>
<feature type="transmembrane region" description="Helical" evidence="2">
    <location>
        <begin position="663"/>
        <end position="686"/>
    </location>
</feature>
<feature type="transmembrane region" description="Helical" evidence="2">
    <location>
        <begin position="849"/>
        <end position="870"/>
    </location>
</feature>
<dbReference type="PANTHER" id="PTHR23028:SF127">
    <property type="entry name" value="ACYL_TRANSF_3 DOMAIN-CONTAINING PROTEIN-RELATED"/>
    <property type="match status" value="1"/>
</dbReference>
<feature type="transmembrane region" description="Helical" evidence="2">
    <location>
        <begin position="582"/>
        <end position="604"/>
    </location>
</feature>
<dbReference type="AlphaFoldDB" id="A0A9P1N4H8"/>
<dbReference type="InterPro" id="IPR050879">
    <property type="entry name" value="Acyltransferase_3"/>
</dbReference>
<gene>
    <name evidence="5" type="ORF">CAMP_LOCUS13425</name>
</gene>
<keyword evidence="2" id="KW-1133">Transmembrane helix</keyword>
<dbReference type="GO" id="GO:0016747">
    <property type="term" value="F:acyltransferase activity, transferring groups other than amino-acyl groups"/>
    <property type="evidence" value="ECO:0007669"/>
    <property type="project" value="InterPro"/>
</dbReference>
<dbReference type="Pfam" id="PF01757">
    <property type="entry name" value="Acyl_transf_3"/>
    <property type="match status" value="1"/>
</dbReference>
<evidence type="ECO:0008006" key="7">
    <source>
        <dbReference type="Google" id="ProtNLM"/>
    </source>
</evidence>
<evidence type="ECO:0000313" key="5">
    <source>
        <dbReference type="EMBL" id="CAI5450788.1"/>
    </source>
</evidence>
<dbReference type="GO" id="GO:0000271">
    <property type="term" value="P:polysaccharide biosynthetic process"/>
    <property type="evidence" value="ECO:0007669"/>
    <property type="project" value="TreeGrafter"/>
</dbReference>
<keyword evidence="2" id="KW-0472">Membrane</keyword>
<feature type="region of interest" description="Disordered" evidence="1">
    <location>
        <begin position="1"/>
        <end position="40"/>
    </location>
</feature>
<dbReference type="OrthoDB" id="5825384at2759"/>
<evidence type="ECO:0000256" key="2">
    <source>
        <dbReference type="SAM" id="Phobius"/>
    </source>
</evidence>
<dbReference type="PANTHER" id="PTHR23028">
    <property type="entry name" value="ACETYLTRANSFERASE"/>
    <property type="match status" value="1"/>
</dbReference>
<organism evidence="5 6">
    <name type="scientific">Caenorhabditis angaria</name>
    <dbReference type="NCBI Taxonomy" id="860376"/>
    <lineage>
        <taxon>Eukaryota</taxon>
        <taxon>Metazoa</taxon>
        <taxon>Ecdysozoa</taxon>
        <taxon>Nematoda</taxon>
        <taxon>Chromadorea</taxon>
        <taxon>Rhabditida</taxon>
        <taxon>Rhabditina</taxon>
        <taxon>Rhabditomorpha</taxon>
        <taxon>Rhabditoidea</taxon>
        <taxon>Rhabditidae</taxon>
        <taxon>Peloderinae</taxon>
        <taxon>Caenorhabditis</taxon>
    </lineage>
</organism>
<sequence>MTIMPTVGEGDANNDSIDEEQYGNPDKSSEEEREQIKEQVDTALSAGAEKAEGLVETDFMEPESFLTNDVEKLNSELVRRIKNKQVNQVKHLLKDGFEIEGMDKDDFINLVKNSTIPEILPMEVWRNKGTLHIRSQYKFMTDTTFCVIYTDNGVDRNDSHITLLNVIVDCKNLTKSFKEFELRRGYRRAIFAELVDSKKYFANLTAEVKLMNRIMIEGGDDIYNYLVYQFDCWIDDQYINEKDKCFSILRYNIKNELPTPEVVYTTLNFTRKYHSTLQTEILIERQKLPICRLQMLHTERAVLLDFRLYSFILNCQLENGGKLPEANADKFYESHATSLMQRRTLNRWFSRDSWKTHKPLRYKEYLYNKYLFEDVTRINEEIVQRIFVDDYTGASNLMAKDFKTSIKDENGRDGYDDETFFKMFKYNERAPFIPKPRNTQVFYNFTDPRVISKIISDYKWNFGESSCSYKMYNNEMKGTLYLPLVQLEMFCQKVPRCALLRLFIYSFCFRKMKRLDLQGIRGLAILSVLGFHLFPTIFPNGYLGVDQFFVLSGFLMCMLLSKSEKTEQSTTELIKNFYIRRLRRILPLYYLITLLALIFLYFGFPDNAIEPNEKSASKALIFLSNRMKTDEENYFEMLSIAVDIFTHTWSLSVEIQFYFLAPFIFLIPSRTASLIYLSIGSCIYFYHLSPSVAFLSVFARIWQFLLGMLAYILSESQGKSYMLVEDSEEQLELQIEEDMNIEKKLYGKLFELVLQKIQMHSLKSYYPNIRSGMTIFAILITFNQLPFPKEFVRPLITILTAGLIIIPNDENNKFLSNKVLTYIGDISYSLYLIHWPIYAYWKLTKNGSLVNLFDSIMISIILAMIIHNYFEKWYISLSNRNVTILTAALFLSNVMILNYESINNFFTYNVNLSNISRMDGVTSNMTLDDAEKLNYDWSVHDTRNMIFEKCTYQNSKPHGWCRITASQNESRTLRNKYKIMIIGNSWAAGHTRLIYQECGYKAKMMFSGAAYACEPLYPSDQSETCKHNLSDFQKHVEDFKPDYAFHITRHISYGEPFHKNGDFESDTIYNIMLNQTRTLLTNIKKKFFILNAIPKINGGEVGQIVKYFRQNMTFVEIDKKMTSEIKYKNARERYSQLVEDCGGKCELFDYLPKFYRNDTKKWRFFDDRGFSYMTYANHLSFHGFEHIRDIIRGICEKM</sequence>
<dbReference type="InterPro" id="IPR043968">
    <property type="entry name" value="SGNH"/>
</dbReference>
<feature type="compositionally biased region" description="Basic and acidic residues" evidence="1">
    <location>
        <begin position="27"/>
        <end position="40"/>
    </location>
</feature>
<reference evidence="5" key="1">
    <citation type="submission" date="2022-11" db="EMBL/GenBank/DDBJ databases">
        <authorList>
            <person name="Kikuchi T."/>
        </authorList>
    </citation>
    <scope>NUCLEOTIDE SEQUENCE</scope>
    <source>
        <strain evidence="5">PS1010</strain>
    </source>
</reference>
<evidence type="ECO:0000313" key="6">
    <source>
        <dbReference type="Proteomes" id="UP001152747"/>
    </source>
</evidence>
<dbReference type="Pfam" id="PF19040">
    <property type="entry name" value="SGNH"/>
    <property type="match status" value="1"/>
</dbReference>
<name>A0A9P1N4H8_9PELO</name>
<feature type="domain" description="SGNH" evidence="4">
    <location>
        <begin position="950"/>
        <end position="1191"/>
    </location>
</feature>
<evidence type="ECO:0000259" key="4">
    <source>
        <dbReference type="Pfam" id="PF19040"/>
    </source>
</evidence>
<feature type="transmembrane region" description="Helical" evidence="2">
    <location>
        <begin position="791"/>
        <end position="807"/>
    </location>
</feature>
<feature type="transmembrane region" description="Helical" evidence="2">
    <location>
        <begin position="692"/>
        <end position="713"/>
    </location>
</feature>
<keyword evidence="6" id="KW-1185">Reference proteome</keyword>
<feature type="transmembrane region" description="Helical" evidence="2">
    <location>
        <begin position="819"/>
        <end position="837"/>
    </location>
</feature>
<evidence type="ECO:0000256" key="1">
    <source>
        <dbReference type="SAM" id="MobiDB-lite"/>
    </source>
</evidence>
<accession>A0A9P1N4H8</accession>
<evidence type="ECO:0000259" key="3">
    <source>
        <dbReference type="Pfam" id="PF01757"/>
    </source>
</evidence>